<evidence type="ECO:0008006" key="4">
    <source>
        <dbReference type="Google" id="ProtNLM"/>
    </source>
</evidence>
<dbReference type="HOGENOM" id="CLU_355160_0_0_5"/>
<name>E8RKV2_ASTEC</name>
<proteinExistence type="predicted"/>
<feature type="transmembrane region" description="Helical" evidence="1">
    <location>
        <begin position="654"/>
        <end position="674"/>
    </location>
</feature>
<keyword evidence="3" id="KW-1185">Reference proteome</keyword>
<dbReference type="Proteomes" id="UP000001492">
    <property type="component" value="Chromosome 1"/>
</dbReference>
<dbReference type="KEGG" id="aex:Astex_0829"/>
<organism evidence="2 3">
    <name type="scientific">Asticcacaulis excentricus (strain ATCC 15261 / DSM 4724 / KCTC 12464 / NCIMB 9791 / VKM B-1370 / CB 48)</name>
    <dbReference type="NCBI Taxonomy" id="573065"/>
    <lineage>
        <taxon>Bacteria</taxon>
        <taxon>Pseudomonadati</taxon>
        <taxon>Pseudomonadota</taxon>
        <taxon>Alphaproteobacteria</taxon>
        <taxon>Caulobacterales</taxon>
        <taxon>Caulobacteraceae</taxon>
        <taxon>Asticcacaulis</taxon>
    </lineage>
</organism>
<dbReference type="AlphaFoldDB" id="E8RKV2"/>
<dbReference type="STRING" id="573065.Astex_0829"/>
<gene>
    <name evidence="2" type="ordered locus">Astex_0829</name>
</gene>
<dbReference type="EMBL" id="CP002395">
    <property type="protein sequence ID" value="ADU12512.1"/>
    <property type="molecule type" value="Genomic_DNA"/>
</dbReference>
<sequence length="679" mass="75552">MNVFSEAEKKLIEAVREGREARFEASEVIESSLICKLMLGLPLSPLIEPVMTPGGVRIFGAIIRGRINLDNGRGVDGTVMPGLVLDDCHIADGIDISYAQLGKLSLERSAISELRGVRAVIHGQLVANDIYPPNETSCCFVSLHSIWVEGDIQFRRARLRETPERDKNGTEQFAVDLRNSVVSGTVYMRDIDCSGTIALSLARIEGHVTFRNAKIVPRDEREMAVMARDCRIGGTLTLRSFDGQFISKGEVSLSRSVFGAVVLDGAHILPDRLDGVALDLHGCRIGGRLHFKNGFRNLGFTDLEGVSVGADIEARGAAFILGLSAIGLVVAGECDLSEVVTNDAQIDLQDARIGRALKIGGLHANVDLRRAQTRSFDDLGECDRNEKIKLDGFVYERLEHPIRFGNINRTDKERLKWLARQGSGYTYRRRQVLSHMIWGSPRLTVVQAEYKPQPFVQLANVLMAQGLEGECRQILKAKQWVETRHLRSPFRWFMKLFGLLYGFGYSSARASVTLIAYFFMGWVCFHVAIQNGFLVYDTQPVAAYVGGQTSVLDGTPVMIEAPPDVVKATSLFCREVDPAYYALDLMVPLVDLHVEDKCQINDAPGDRFLTFQRLSQFINQQSEAASIPLRIPQLNNALIEGDVISAFWRFFHKAYAMSGWLIVSLSILTFSGLLRHREK</sequence>
<protein>
    <recommendedName>
        <fullName evidence="4">Membrane-associated oxidoreductase</fullName>
    </recommendedName>
</protein>
<evidence type="ECO:0000313" key="3">
    <source>
        <dbReference type="Proteomes" id="UP000001492"/>
    </source>
</evidence>
<accession>E8RKV2</accession>
<evidence type="ECO:0000313" key="2">
    <source>
        <dbReference type="EMBL" id="ADU12512.1"/>
    </source>
</evidence>
<reference evidence="3" key="1">
    <citation type="submission" date="2010-12" db="EMBL/GenBank/DDBJ databases">
        <title>Complete sequence of chromosome 1 of Asticcacaulis excentricus CB 48.</title>
        <authorList>
            <consortium name="US DOE Joint Genome Institute"/>
            <person name="Lucas S."/>
            <person name="Copeland A."/>
            <person name="Lapidus A."/>
            <person name="Cheng J.-F."/>
            <person name="Bruce D."/>
            <person name="Goodwin L."/>
            <person name="Pitluck S."/>
            <person name="Teshima H."/>
            <person name="Davenport K."/>
            <person name="Detter J.C."/>
            <person name="Han C."/>
            <person name="Tapia R."/>
            <person name="Land M."/>
            <person name="Hauser L."/>
            <person name="Jeffries C."/>
            <person name="Kyrpides N."/>
            <person name="Ivanova N."/>
            <person name="Ovchinnikova G."/>
            <person name="Brun Y.V."/>
            <person name="Woyke T."/>
        </authorList>
    </citation>
    <scope>NUCLEOTIDE SEQUENCE [LARGE SCALE GENOMIC DNA]</scope>
    <source>
        <strain evidence="3">ATCC 15261 / DSM 4724 / KCTC 12464 / NCIMB 9791 / VKM B-1370 / CB 48</strain>
    </source>
</reference>
<keyword evidence="1" id="KW-1133">Transmembrane helix</keyword>
<keyword evidence="1" id="KW-0472">Membrane</keyword>
<dbReference type="eggNOG" id="COG3210">
    <property type="taxonomic scope" value="Bacteria"/>
</dbReference>
<keyword evidence="1" id="KW-0812">Transmembrane</keyword>
<evidence type="ECO:0000256" key="1">
    <source>
        <dbReference type="SAM" id="Phobius"/>
    </source>
</evidence>